<keyword evidence="1" id="KW-0472">Membrane</keyword>
<name>A0AAE1C6U6_9PEZI</name>
<feature type="transmembrane region" description="Helical" evidence="1">
    <location>
        <begin position="383"/>
        <end position="402"/>
    </location>
</feature>
<dbReference type="AlphaFoldDB" id="A0AAE1C6U6"/>
<evidence type="ECO:0000313" key="5">
    <source>
        <dbReference type="Proteomes" id="UP001270362"/>
    </source>
</evidence>
<evidence type="ECO:0000259" key="2">
    <source>
        <dbReference type="Pfam" id="PF06985"/>
    </source>
</evidence>
<keyword evidence="5" id="KW-1185">Reference proteome</keyword>
<evidence type="ECO:0000313" key="3">
    <source>
        <dbReference type="EMBL" id="KAK3680437.1"/>
    </source>
</evidence>
<dbReference type="PANTHER" id="PTHR24148">
    <property type="entry name" value="ANKYRIN REPEAT DOMAIN-CONTAINING PROTEIN 39 HOMOLOG-RELATED"/>
    <property type="match status" value="1"/>
</dbReference>
<dbReference type="InterPro" id="IPR010730">
    <property type="entry name" value="HET"/>
</dbReference>
<dbReference type="EMBL" id="JAULSO010000031">
    <property type="protein sequence ID" value="KAK3680437.1"/>
    <property type="molecule type" value="Genomic_DNA"/>
</dbReference>
<sequence>MKTSTALSAIGQVLNTLSESNSKALLSEHNNLTHSRRDEAAAILSRLQELNPTIASQFGAKQDAISGLVLRMLSTQEPASGPFSSFIAVSYCWHYPQQWPLAPAATPIAPGWEISQPMVDAVMGLRAHADEGVWLDKLCINQSDEKDKILHIGAMDVVYRSARRIVILLEDIQLDREEETAALAYSALYADMVRQVKEQKLEGQAKADFIFAFLPSEEAKCREAGTDGVLSGGKSFAKKLLAARWFSRAWCAHESRVAHHHRIKDSNRVPLFFCYGHDGAVLSFEFRFMFFLAMHLSNSEPEVNLVGTAYMNALNDPNPTSLRQLWWRIQRLLPDNQQVSAMQHLVSILSFGCFNKGDLISIALNTAQIPLFFHGNIEFEDDVLWIFSVLMLAAGDVVPLVLHGVKLRIVDADGKKTISWMSRPFQGALDDSLPIAAQESITSVTREYIELD</sequence>
<comment type="caution">
    <text evidence="3">The sequence shown here is derived from an EMBL/GenBank/DDBJ whole genome shotgun (WGS) entry which is preliminary data.</text>
</comment>
<proteinExistence type="predicted"/>
<gene>
    <name evidence="4" type="ORF">B0T22DRAFT_378125</name>
    <name evidence="3" type="ORF">B0T22DRAFT_389109</name>
</gene>
<feature type="non-terminal residue" evidence="3">
    <location>
        <position position="452"/>
    </location>
</feature>
<reference evidence="3" key="2">
    <citation type="submission" date="2023-06" db="EMBL/GenBank/DDBJ databases">
        <authorList>
            <consortium name="Lawrence Berkeley National Laboratory"/>
            <person name="Haridas S."/>
            <person name="Hensen N."/>
            <person name="Bonometti L."/>
            <person name="Westerberg I."/>
            <person name="Brannstrom I.O."/>
            <person name="Guillou S."/>
            <person name="Cros-Aarteil S."/>
            <person name="Calhoun S."/>
            <person name="Kuo A."/>
            <person name="Mondo S."/>
            <person name="Pangilinan J."/>
            <person name="Riley R."/>
            <person name="Labutti K."/>
            <person name="Andreopoulos B."/>
            <person name="Lipzen A."/>
            <person name="Chen C."/>
            <person name="Yanf M."/>
            <person name="Daum C."/>
            <person name="Ng V."/>
            <person name="Clum A."/>
            <person name="Steindorff A."/>
            <person name="Ohm R."/>
            <person name="Martin F."/>
            <person name="Silar P."/>
            <person name="Natvig D."/>
            <person name="Lalanne C."/>
            <person name="Gautier V."/>
            <person name="Ament-Velasquez S.L."/>
            <person name="Kruys A."/>
            <person name="Hutchinson M.I."/>
            <person name="Powell A.J."/>
            <person name="Barry K."/>
            <person name="Miller A.N."/>
            <person name="Grigoriev I.V."/>
            <person name="Debuchy R."/>
            <person name="Gladieux P."/>
            <person name="Thoren M.H."/>
            <person name="Johannesson H."/>
        </authorList>
    </citation>
    <scope>NUCLEOTIDE SEQUENCE</scope>
    <source>
        <strain evidence="3">CBS 314.62</strain>
    </source>
</reference>
<reference evidence="3" key="1">
    <citation type="journal article" date="2023" name="Mol. Phylogenet. Evol.">
        <title>Genome-scale phylogeny and comparative genomics of the fungal order Sordariales.</title>
        <authorList>
            <person name="Hensen N."/>
            <person name="Bonometti L."/>
            <person name="Westerberg I."/>
            <person name="Brannstrom I.O."/>
            <person name="Guillou S."/>
            <person name="Cros-Aarteil S."/>
            <person name="Calhoun S."/>
            <person name="Haridas S."/>
            <person name="Kuo A."/>
            <person name="Mondo S."/>
            <person name="Pangilinan J."/>
            <person name="Riley R."/>
            <person name="LaButti K."/>
            <person name="Andreopoulos B."/>
            <person name="Lipzen A."/>
            <person name="Chen C."/>
            <person name="Yan M."/>
            <person name="Daum C."/>
            <person name="Ng V."/>
            <person name="Clum A."/>
            <person name="Steindorff A."/>
            <person name="Ohm R.A."/>
            <person name="Martin F."/>
            <person name="Silar P."/>
            <person name="Natvig D.O."/>
            <person name="Lalanne C."/>
            <person name="Gautier V."/>
            <person name="Ament-Velasquez S.L."/>
            <person name="Kruys A."/>
            <person name="Hutchinson M.I."/>
            <person name="Powell A.J."/>
            <person name="Barry K."/>
            <person name="Miller A.N."/>
            <person name="Grigoriev I.V."/>
            <person name="Debuchy R."/>
            <person name="Gladieux P."/>
            <person name="Hiltunen Thoren M."/>
            <person name="Johannesson H."/>
        </authorList>
    </citation>
    <scope>NUCLEOTIDE SEQUENCE</scope>
    <source>
        <strain evidence="3">CBS 314.62</strain>
    </source>
</reference>
<keyword evidence="1" id="KW-1133">Transmembrane helix</keyword>
<protein>
    <submittedName>
        <fullName evidence="3">Heterokaryon incompatibility protein-domain-containing protein</fullName>
    </submittedName>
</protein>
<evidence type="ECO:0000313" key="4">
    <source>
        <dbReference type="EMBL" id="KAK3689745.1"/>
    </source>
</evidence>
<evidence type="ECO:0000256" key="1">
    <source>
        <dbReference type="SAM" id="Phobius"/>
    </source>
</evidence>
<feature type="domain" description="Heterokaryon incompatibility" evidence="2">
    <location>
        <begin position="86"/>
        <end position="254"/>
    </location>
</feature>
<dbReference type="EMBL" id="JAULSO010000002">
    <property type="protein sequence ID" value="KAK3689745.1"/>
    <property type="molecule type" value="Genomic_DNA"/>
</dbReference>
<dbReference type="Proteomes" id="UP001270362">
    <property type="component" value="Unassembled WGS sequence"/>
</dbReference>
<keyword evidence="1" id="KW-0812">Transmembrane</keyword>
<dbReference type="PANTHER" id="PTHR24148:SF73">
    <property type="entry name" value="HET DOMAIN PROTEIN (AFU_ORTHOLOGUE AFUA_8G01020)"/>
    <property type="match status" value="1"/>
</dbReference>
<organism evidence="3 5">
    <name type="scientific">Podospora appendiculata</name>
    <dbReference type="NCBI Taxonomy" id="314037"/>
    <lineage>
        <taxon>Eukaryota</taxon>
        <taxon>Fungi</taxon>
        <taxon>Dikarya</taxon>
        <taxon>Ascomycota</taxon>
        <taxon>Pezizomycotina</taxon>
        <taxon>Sordariomycetes</taxon>
        <taxon>Sordariomycetidae</taxon>
        <taxon>Sordariales</taxon>
        <taxon>Podosporaceae</taxon>
        <taxon>Podospora</taxon>
    </lineage>
</organism>
<accession>A0AAE1C6U6</accession>
<dbReference type="InterPro" id="IPR052895">
    <property type="entry name" value="HetReg/Transcr_Mod"/>
</dbReference>
<dbReference type="Pfam" id="PF06985">
    <property type="entry name" value="HET"/>
    <property type="match status" value="1"/>
</dbReference>